<organism evidence="10 11">
    <name type="scientific">Carex littledalei</name>
    <dbReference type="NCBI Taxonomy" id="544730"/>
    <lineage>
        <taxon>Eukaryota</taxon>
        <taxon>Viridiplantae</taxon>
        <taxon>Streptophyta</taxon>
        <taxon>Embryophyta</taxon>
        <taxon>Tracheophyta</taxon>
        <taxon>Spermatophyta</taxon>
        <taxon>Magnoliopsida</taxon>
        <taxon>Liliopsida</taxon>
        <taxon>Poales</taxon>
        <taxon>Cyperaceae</taxon>
        <taxon>Cyperoideae</taxon>
        <taxon>Cariceae</taxon>
        <taxon>Carex</taxon>
        <taxon>Carex subgen. Euthyceras</taxon>
    </lineage>
</organism>
<feature type="domain" description="RING-type" evidence="9">
    <location>
        <begin position="187"/>
        <end position="228"/>
    </location>
</feature>
<evidence type="ECO:0000256" key="6">
    <source>
        <dbReference type="ARBA" id="ARBA00022786"/>
    </source>
</evidence>
<dbReference type="GO" id="GO:0061630">
    <property type="term" value="F:ubiquitin protein ligase activity"/>
    <property type="evidence" value="ECO:0007669"/>
    <property type="project" value="UniProtKB-EC"/>
</dbReference>
<evidence type="ECO:0000256" key="5">
    <source>
        <dbReference type="ARBA" id="ARBA00022771"/>
    </source>
</evidence>
<dbReference type="InterPro" id="IPR013083">
    <property type="entry name" value="Znf_RING/FYVE/PHD"/>
</dbReference>
<dbReference type="InterPro" id="IPR001841">
    <property type="entry name" value="Znf_RING"/>
</dbReference>
<evidence type="ECO:0000259" key="9">
    <source>
        <dbReference type="PROSITE" id="PS50089"/>
    </source>
</evidence>
<dbReference type="PANTHER" id="PTHR15710">
    <property type="entry name" value="E3 UBIQUITIN-PROTEIN LIGASE PRAJA"/>
    <property type="match status" value="1"/>
</dbReference>
<keyword evidence="6" id="KW-0833">Ubl conjugation pathway</keyword>
<sequence length="285" mass="32232">MGSQHEPLITEFWCHSCSHIISLMEEEDIDLVCPFCLSSFVEEIDINSSGESSTVGPDLALYEWIPVLRSLQNSLLRLGVECYNESQSDDDYDILQKKLHREAVIEKLLDAIVVINRHQGIESSLSFGPQLDPILEYLSENPPSRYHTDNLLMPKLNALLRFIDDCNCANEGVLMVRIDRSASGEKCAICLDEFVVGQEASKIPCKHMFHCKCIKTWLEMQNSCPVCRFELPGEVLRCTTGDANSGRRSPRRGRRFWVHSRWLFCMGLCRGQGQSSATTSPLGTR</sequence>
<gene>
    <name evidence="10" type="ORF">FCM35_KLT07133</name>
</gene>
<dbReference type="PANTHER" id="PTHR15710:SF184">
    <property type="entry name" value="RING_U-BOX SUPERFAMILY PROTEIN"/>
    <property type="match status" value="1"/>
</dbReference>
<evidence type="ECO:0000256" key="7">
    <source>
        <dbReference type="ARBA" id="ARBA00022833"/>
    </source>
</evidence>
<dbReference type="Gene3D" id="3.30.40.10">
    <property type="entry name" value="Zinc/RING finger domain, C3HC4 (zinc finger)"/>
    <property type="match status" value="1"/>
</dbReference>
<reference evidence="10" key="1">
    <citation type="submission" date="2020-01" db="EMBL/GenBank/DDBJ databases">
        <title>Genome sequence of Kobresia littledalei, the first chromosome-level genome in the family Cyperaceae.</title>
        <authorList>
            <person name="Qu G."/>
        </authorList>
    </citation>
    <scope>NUCLEOTIDE SEQUENCE</scope>
    <source>
        <strain evidence="10">C.B.Clarke</strain>
        <tissue evidence="10">Leaf</tissue>
    </source>
</reference>
<accession>A0A833VHV4</accession>
<dbReference type="GO" id="GO:0008270">
    <property type="term" value="F:zinc ion binding"/>
    <property type="evidence" value="ECO:0007669"/>
    <property type="project" value="UniProtKB-KW"/>
</dbReference>
<protein>
    <recommendedName>
        <fullName evidence="2">RING-type E3 ubiquitin transferase</fullName>
        <ecNumber evidence="2">2.3.2.27</ecNumber>
    </recommendedName>
</protein>
<keyword evidence="3" id="KW-0808">Transferase</keyword>
<evidence type="ECO:0000313" key="10">
    <source>
        <dbReference type="EMBL" id="KAF3327015.1"/>
    </source>
</evidence>
<evidence type="ECO:0000313" key="11">
    <source>
        <dbReference type="Proteomes" id="UP000623129"/>
    </source>
</evidence>
<dbReference type="InterPro" id="IPR039525">
    <property type="entry name" value="RNF126-like_zinc-ribbon"/>
</dbReference>
<dbReference type="EC" id="2.3.2.27" evidence="2"/>
<dbReference type="AlphaFoldDB" id="A0A833VHV4"/>
<dbReference type="OrthoDB" id="599058at2759"/>
<keyword evidence="4" id="KW-0479">Metal-binding</keyword>
<keyword evidence="5 8" id="KW-0863">Zinc-finger</keyword>
<dbReference type="GO" id="GO:0016567">
    <property type="term" value="P:protein ubiquitination"/>
    <property type="evidence" value="ECO:0007669"/>
    <property type="project" value="TreeGrafter"/>
</dbReference>
<evidence type="ECO:0000256" key="2">
    <source>
        <dbReference type="ARBA" id="ARBA00012483"/>
    </source>
</evidence>
<dbReference type="Pfam" id="PF14369">
    <property type="entry name" value="Zn_ribbon_19"/>
    <property type="match status" value="1"/>
</dbReference>
<dbReference type="Pfam" id="PF13639">
    <property type="entry name" value="zf-RING_2"/>
    <property type="match status" value="1"/>
</dbReference>
<dbReference type="GO" id="GO:0005737">
    <property type="term" value="C:cytoplasm"/>
    <property type="evidence" value="ECO:0007669"/>
    <property type="project" value="TreeGrafter"/>
</dbReference>
<keyword evidence="7" id="KW-0862">Zinc</keyword>
<dbReference type="PROSITE" id="PS50089">
    <property type="entry name" value="ZF_RING_2"/>
    <property type="match status" value="1"/>
</dbReference>
<keyword evidence="11" id="KW-1185">Reference proteome</keyword>
<dbReference type="Proteomes" id="UP000623129">
    <property type="component" value="Unassembled WGS sequence"/>
</dbReference>
<comment type="catalytic activity">
    <reaction evidence="1">
        <text>S-ubiquitinyl-[E2 ubiquitin-conjugating enzyme]-L-cysteine + [acceptor protein]-L-lysine = [E2 ubiquitin-conjugating enzyme]-L-cysteine + N(6)-ubiquitinyl-[acceptor protein]-L-lysine.</text>
        <dbReference type="EC" id="2.3.2.27"/>
    </reaction>
</comment>
<evidence type="ECO:0000256" key="4">
    <source>
        <dbReference type="ARBA" id="ARBA00022723"/>
    </source>
</evidence>
<evidence type="ECO:0000256" key="1">
    <source>
        <dbReference type="ARBA" id="ARBA00000900"/>
    </source>
</evidence>
<comment type="caution">
    <text evidence="10">The sequence shown here is derived from an EMBL/GenBank/DDBJ whole genome shotgun (WGS) entry which is preliminary data.</text>
</comment>
<proteinExistence type="predicted"/>
<dbReference type="SMART" id="SM00184">
    <property type="entry name" value="RING"/>
    <property type="match status" value="1"/>
</dbReference>
<evidence type="ECO:0000256" key="8">
    <source>
        <dbReference type="PROSITE-ProRule" id="PRU00175"/>
    </source>
</evidence>
<name>A0A833VHV4_9POAL</name>
<dbReference type="SUPFAM" id="SSF57850">
    <property type="entry name" value="RING/U-box"/>
    <property type="match status" value="1"/>
</dbReference>
<evidence type="ECO:0000256" key="3">
    <source>
        <dbReference type="ARBA" id="ARBA00022679"/>
    </source>
</evidence>
<dbReference type="EMBL" id="SWLB01000017">
    <property type="protein sequence ID" value="KAF3327015.1"/>
    <property type="molecule type" value="Genomic_DNA"/>
</dbReference>